<evidence type="ECO:0000313" key="2">
    <source>
        <dbReference type="EMBL" id="PWI76947.1"/>
    </source>
</evidence>
<reference evidence="2 3" key="1">
    <citation type="journal article" date="2016" name="Front. Microbiol.">
        <title>Genome and transcriptome sequences reveal the specific parasitism of the nematophagous Purpureocillium lilacinum 36-1.</title>
        <authorList>
            <person name="Xie J."/>
            <person name="Li S."/>
            <person name="Mo C."/>
            <person name="Xiao X."/>
            <person name="Peng D."/>
            <person name="Wang G."/>
            <person name="Xiao Y."/>
        </authorList>
    </citation>
    <scope>NUCLEOTIDE SEQUENCE [LARGE SCALE GENOMIC DNA]</scope>
    <source>
        <strain evidence="2 3">36-1</strain>
    </source>
</reference>
<dbReference type="EMBL" id="LCWV01000001">
    <property type="protein sequence ID" value="PWI76947.1"/>
    <property type="molecule type" value="Genomic_DNA"/>
</dbReference>
<comment type="caution">
    <text evidence="2">The sequence shown here is derived from an EMBL/GenBank/DDBJ whole genome shotgun (WGS) entry which is preliminary data.</text>
</comment>
<protein>
    <submittedName>
        <fullName evidence="2">Uncharacterized protein</fullName>
    </submittedName>
</protein>
<dbReference type="AlphaFoldDB" id="A0A2U3ER17"/>
<proteinExistence type="predicted"/>
<name>A0A2U3ER17_PURLI</name>
<sequence length="350" mass="38398">MAPPACLVRDAIMRSAGVAGSYKLAIRSTHRASGIYQALANAVPRLSAKGERLLATSASKLLLPLSVCILWQHPSRKSPSFCRIIGPALSVCHDRGCNHAVIECINISLHSEAYERHHHGTEFAKLVDQCAKLVRTLAPNLVEPLQRDSPHDIMREVMGGKRLRAILHIVARHCTKPTFVPITTGYICEGRQQGSNQMSIPELMTVRIPDVWISKAAQLTMHLAVTHLVEPPVSLGDTATTRATGGPTSPHSHPPRMAVHCSPGVRTRQHQIHESRLPYNNLASAPSGATNLLYTGAITPPKGPSSSTRKTSMDTESEPKRRLHREHLSLRREPTSTSSRQEPSPFYTRT</sequence>
<feature type="region of interest" description="Disordered" evidence="1">
    <location>
        <begin position="236"/>
        <end position="257"/>
    </location>
</feature>
<evidence type="ECO:0000256" key="1">
    <source>
        <dbReference type="SAM" id="MobiDB-lite"/>
    </source>
</evidence>
<accession>A0A2U3ER17</accession>
<organism evidence="2 3">
    <name type="scientific">Purpureocillium lilacinum</name>
    <name type="common">Paecilomyces lilacinus</name>
    <dbReference type="NCBI Taxonomy" id="33203"/>
    <lineage>
        <taxon>Eukaryota</taxon>
        <taxon>Fungi</taxon>
        <taxon>Dikarya</taxon>
        <taxon>Ascomycota</taxon>
        <taxon>Pezizomycotina</taxon>
        <taxon>Sordariomycetes</taxon>
        <taxon>Hypocreomycetidae</taxon>
        <taxon>Hypocreales</taxon>
        <taxon>Ophiocordycipitaceae</taxon>
        <taxon>Purpureocillium</taxon>
    </lineage>
</organism>
<dbReference type="Proteomes" id="UP000245956">
    <property type="component" value="Unassembled WGS sequence"/>
</dbReference>
<feature type="compositionally biased region" description="Basic and acidic residues" evidence="1">
    <location>
        <begin position="311"/>
        <end position="334"/>
    </location>
</feature>
<feature type="compositionally biased region" description="Polar residues" evidence="1">
    <location>
        <begin position="335"/>
        <end position="350"/>
    </location>
</feature>
<feature type="compositionally biased region" description="Polar residues" evidence="1">
    <location>
        <begin position="237"/>
        <end position="251"/>
    </location>
</feature>
<gene>
    <name evidence="2" type="ORF">PCL_04141</name>
</gene>
<evidence type="ECO:0000313" key="3">
    <source>
        <dbReference type="Proteomes" id="UP000245956"/>
    </source>
</evidence>
<feature type="region of interest" description="Disordered" evidence="1">
    <location>
        <begin position="293"/>
        <end position="350"/>
    </location>
</feature>